<evidence type="ECO:0000256" key="2">
    <source>
        <dbReference type="SAM" id="Phobius"/>
    </source>
</evidence>
<gene>
    <name evidence="3" type="ORF">PU560_04950</name>
</gene>
<keyword evidence="2" id="KW-1133">Transmembrane helix</keyword>
<evidence type="ECO:0000256" key="1">
    <source>
        <dbReference type="SAM" id="MobiDB-lite"/>
    </source>
</evidence>
<keyword evidence="2" id="KW-0812">Transmembrane</keyword>
<dbReference type="EMBL" id="JARACI010000667">
    <property type="protein sequence ID" value="MDD9205815.1"/>
    <property type="molecule type" value="Genomic_DNA"/>
</dbReference>
<feature type="non-terminal residue" evidence="3">
    <location>
        <position position="65"/>
    </location>
</feature>
<evidence type="ECO:0000313" key="3">
    <source>
        <dbReference type="EMBL" id="MDD9205815.1"/>
    </source>
</evidence>
<evidence type="ECO:0000313" key="4">
    <source>
        <dbReference type="Proteomes" id="UP001165561"/>
    </source>
</evidence>
<reference evidence="3" key="1">
    <citation type="submission" date="2023-02" db="EMBL/GenBank/DDBJ databases">
        <title>Georgenia sp.10Sc9-8, isolated from a soil sample collected from the Taklamakan desert.</title>
        <authorList>
            <person name="Liu S."/>
        </authorList>
    </citation>
    <scope>NUCLEOTIDE SEQUENCE</scope>
    <source>
        <strain evidence="3">10Sc9-8</strain>
    </source>
</reference>
<organism evidence="3 4">
    <name type="scientific">Georgenia halotolerans</name>
    <dbReference type="NCBI Taxonomy" id="3028317"/>
    <lineage>
        <taxon>Bacteria</taxon>
        <taxon>Bacillati</taxon>
        <taxon>Actinomycetota</taxon>
        <taxon>Actinomycetes</taxon>
        <taxon>Micrococcales</taxon>
        <taxon>Bogoriellaceae</taxon>
        <taxon>Georgenia</taxon>
    </lineage>
</organism>
<name>A0ABT5TUT6_9MICO</name>
<comment type="caution">
    <text evidence="3">The sequence shown here is derived from an EMBL/GenBank/DDBJ whole genome shotgun (WGS) entry which is preliminary data.</text>
</comment>
<accession>A0ABT5TUT6</accession>
<feature type="transmembrane region" description="Helical" evidence="2">
    <location>
        <begin position="12"/>
        <end position="36"/>
    </location>
</feature>
<keyword evidence="4" id="KW-1185">Reference proteome</keyword>
<feature type="region of interest" description="Disordered" evidence="1">
    <location>
        <begin position="41"/>
        <end position="65"/>
    </location>
</feature>
<sequence>MPADELVPPEAYSWWVPTVGALLLLAVAVWYAWVLWRTRRGGHGQPEQVPVPGTVRQHYEQEVEA</sequence>
<keyword evidence="2" id="KW-0472">Membrane</keyword>
<protein>
    <submittedName>
        <fullName evidence="3">Uncharacterized protein</fullName>
    </submittedName>
</protein>
<dbReference type="Proteomes" id="UP001165561">
    <property type="component" value="Unassembled WGS sequence"/>
</dbReference>
<proteinExistence type="predicted"/>